<reference evidence="2 3" key="1">
    <citation type="submission" date="2024-05" db="EMBL/GenBank/DDBJ databases">
        <title>Genome sequencing and assembly of Indian major carp, Cirrhinus mrigala (Hamilton, 1822).</title>
        <authorList>
            <person name="Mohindra V."/>
            <person name="Chowdhury L.M."/>
            <person name="Lal K."/>
            <person name="Jena J.K."/>
        </authorList>
    </citation>
    <scope>NUCLEOTIDE SEQUENCE [LARGE SCALE GENOMIC DNA]</scope>
    <source>
        <strain evidence="2">CM1030</strain>
        <tissue evidence="2">Blood</tissue>
    </source>
</reference>
<dbReference type="EMBL" id="JAMKFB020000016">
    <property type="protein sequence ID" value="KAL0171636.1"/>
    <property type="molecule type" value="Genomic_DNA"/>
</dbReference>
<gene>
    <name evidence="2" type="ORF">M9458_031947</name>
</gene>
<organism evidence="2 3">
    <name type="scientific">Cirrhinus mrigala</name>
    <name type="common">Mrigala</name>
    <dbReference type="NCBI Taxonomy" id="683832"/>
    <lineage>
        <taxon>Eukaryota</taxon>
        <taxon>Metazoa</taxon>
        <taxon>Chordata</taxon>
        <taxon>Craniata</taxon>
        <taxon>Vertebrata</taxon>
        <taxon>Euteleostomi</taxon>
        <taxon>Actinopterygii</taxon>
        <taxon>Neopterygii</taxon>
        <taxon>Teleostei</taxon>
        <taxon>Ostariophysi</taxon>
        <taxon>Cypriniformes</taxon>
        <taxon>Cyprinidae</taxon>
        <taxon>Labeoninae</taxon>
        <taxon>Labeonini</taxon>
        <taxon>Cirrhinus</taxon>
    </lineage>
</organism>
<feature type="non-terminal residue" evidence="2">
    <location>
        <position position="1"/>
    </location>
</feature>
<feature type="non-terminal residue" evidence="2">
    <location>
        <position position="64"/>
    </location>
</feature>
<accession>A0ABD0PE65</accession>
<feature type="region of interest" description="Disordered" evidence="1">
    <location>
        <begin position="1"/>
        <end position="64"/>
    </location>
</feature>
<sequence>APKLDSRGRGTQGQPGVRKSLLRQQSSMDQPTLPRHQGPRRSQRESQIYTDMGFMKVPDQGVAG</sequence>
<keyword evidence="3" id="KW-1185">Reference proteome</keyword>
<evidence type="ECO:0000256" key="1">
    <source>
        <dbReference type="SAM" id="MobiDB-lite"/>
    </source>
</evidence>
<proteinExistence type="predicted"/>
<protein>
    <submittedName>
        <fullName evidence="2">Uncharacterized protein</fullName>
    </submittedName>
</protein>
<comment type="caution">
    <text evidence="2">The sequence shown here is derived from an EMBL/GenBank/DDBJ whole genome shotgun (WGS) entry which is preliminary data.</text>
</comment>
<dbReference type="Proteomes" id="UP001529510">
    <property type="component" value="Unassembled WGS sequence"/>
</dbReference>
<evidence type="ECO:0000313" key="2">
    <source>
        <dbReference type="EMBL" id="KAL0171636.1"/>
    </source>
</evidence>
<evidence type="ECO:0000313" key="3">
    <source>
        <dbReference type="Proteomes" id="UP001529510"/>
    </source>
</evidence>
<dbReference type="AlphaFoldDB" id="A0ABD0PE65"/>
<name>A0ABD0PE65_CIRMR</name>